<gene>
    <name evidence="3" type="ORF">DT065_06150</name>
</gene>
<dbReference type="SMART" id="SM01007">
    <property type="entry name" value="Aldolase_II"/>
    <property type="match status" value="1"/>
</dbReference>
<dbReference type="InterPro" id="IPR051017">
    <property type="entry name" value="Aldolase-II_Adducin_sf"/>
</dbReference>
<comment type="similarity">
    <text evidence="1">Belongs to the aldolase class II family.</text>
</comment>
<dbReference type="RefSeq" id="WP_114371703.1">
    <property type="nucleotide sequence ID" value="NZ_CP031092.1"/>
</dbReference>
<reference evidence="3 4" key="1">
    <citation type="journal article" date="2018" name="J. Microbiol.">
        <title>Salicibibacter kimchii gen. nov., sp. nov., a moderately halophilic and alkalitolerant bacterium in the family Bacillaceae, isolated from kimchi.</title>
        <authorList>
            <person name="Jang J.Y."/>
            <person name="Oh Y.J."/>
            <person name="Lim S.K."/>
            <person name="Park H.K."/>
            <person name="Lee C."/>
            <person name="Kim J.Y."/>
            <person name="Lee M.A."/>
            <person name="Choi H.J."/>
        </authorList>
    </citation>
    <scope>NUCLEOTIDE SEQUENCE [LARGE SCALE GENOMIC DNA]</scope>
    <source>
        <strain evidence="3 4">NKC1-1</strain>
    </source>
</reference>
<dbReference type="Pfam" id="PF00596">
    <property type="entry name" value="Aldolase_II"/>
    <property type="match status" value="1"/>
</dbReference>
<dbReference type="GO" id="GO:0005856">
    <property type="term" value="C:cytoskeleton"/>
    <property type="evidence" value="ECO:0007669"/>
    <property type="project" value="TreeGrafter"/>
</dbReference>
<dbReference type="PANTHER" id="PTHR10672">
    <property type="entry name" value="ADDUCIN"/>
    <property type="match status" value="1"/>
</dbReference>
<sequence length="266" mass="29746">MVVDNNQEERVNGKGVQDYLQQPTFADVNEERKHGKQRLAAAFRLFARFGFSEGTAGHITYRDPEFKDHLWVNPYGMPFSEMKTTDLILVNDQGEVVEGNYSIHKSAFMIHSAVHKARPDVIASAHAHPIYGKTWSASGRLLDPLTQDSCAFYNDHSVLDEFSGVVYEEKEGEKVAQALGNNKAVLLRSHGPLTVGQSVDAAAFWFITMERSCQSQLLAEAAGIVNPIDPKNAELTAQQVGREKDGWENFQPLWERMVNAQPDLLD</sequence>
<proteinExistence type="inferred from homology"/>
<dbReference type="FunFam" id="3.40.225.10:FF:000009">
    <property type="entry name" value="Class II aldolase/adducin N-terminal"/>
    <property type="match status" value="1"/>
</dbReference>
<protein>
    <submittedName>
        <fullName evidence="3">Class II aldolase/adducin family protein</fullName>
    </submittedName>
</protein>
<evidence type="ECO:0000313" key="3">
    <source>
        <dbReference type="EMBL" id="AXF55643.1"/>
    </source>
</evidence>
<dbReference type="KEGG" id="rue:DT065_06150"/>
<evidence type="ECO:0000259" key="2">
    <source>
        <dbReference type="SMART" id="SM01007"/>
    </source>
</evidence>
<dbReference type="PANTHER" id="PTHR10672:SF3">
    <property type="entry name" value="PROTEIN HU-LI TAI SHAO"/>
    <property type="match status" value="1"/>
</dbReference>
<evidence type="ECO:0000256" key="1">
    <source>
        <dbReference type="ARBA" id="ARBA00037961"/>
    </source>
</evidence>
<dbReference type="OrthoDB" id="9794581at2"/>
<evidence type="ECO:0000313" key="4">
    <source>
        <dbReference type="Proteomes" id="UP000252100"/>
    </source>
</evidence>
<dbReference type="Proteomes" id="UP000252100">
    <property type="component" value="Chromosome"/>
</dbReference>
<dbReference type="Gene3D" id="3.40.225.10">
    <property type="entry name" value="Class II aldolase/adducin N-terminal domain"/>
    <property type="match status" value="1"/>
</dbReference>
<feature type="domain" description="Class II aldolase/adducin N-terminal" evidence="2">
    <location>
        <begin position="37"/>
        <end position="217"/>
    </location>
</feature>
<dbReference type="NCBIfam" id="NF004855">
    <property type="entry name" value="PRK06208.1"/>
    <property type="match status" value="1"/>
</dbReference>
<name>A0A345BXG2_9BACI</name>
<dbReference type="SUPFAM" id="SSF53639">
    <property type="entry name" value="AraD/HMP-PK domain-like"/>
    <property type="match status" value="1"/>
</dbReference>
<dbReference type="AlphaFoldDB" id="A0A345BXG2"/>
<dbReference type="GO" id="GO:0051015">
    <property type="term" value="F:actin filament binding"/>
    <property type="evidence" value="ECO:0007669"/>
    <property type="project" value="TreeGrafter"/>
</dbReference>
<organism evidence="3 4">
    <name type="scientific">Salicibibacter kimchii</name>
    <dbReference type="NCBI Taxonomy" id="2099786"/>
    <lineage>
        <taxon>Bacteria</taxon>
        <taxon>Bacillati</taxon>
        <taxon>Bacillota</taxon>
        <taxon>Bacilli</taxon>
        <taxon>Bacillales</taxon>
        <taxon>Bacillaceae</taxon>
        <taxon>Salicibibacter</taxon>
    </lineage>
</organism>
<keyword evidence="4" id="KW-1185">Reference proteome</keyword>
<dbReference type="InterPro" id="IPR036409">
    <property type="entry name" value="Aldolase_II/adducin_N_sf"/>
</dbReference>
<dbReference type="InterPro" id="IPR001303">
    <property type="entry name" value="Aldolase_II/adducin_N"/>
</dbReference>
<accession>A0A345BXG2</accession>
<dbReference type="EMBL" id="CP031092">
    <property type="protein sequence ID" value="AXF55643.1"/>
    <property type="molecule type" value="Genomic_DNA"/>
</dbReference>